<dbReference type="AlphaFoldDB" id="A0A814Z166"/>
<dbReference type="OrthoDB" id="2499658at2759"/>
<dbReference type="GO" id="GO:0003676">
    <property type="term" value="F:nucleic acid binding"/>
    <property type="evidence" value="ECO:0007669"/>
    <property type="project" value="InterPro"/>
</dbReference>
<comment type="caution">
    <text evidence="3">The sequence shown here is derived from an EMBL/GenBank/DDBJ whole genome shotgun (WGS) entry which is preliminary data.</text>
</comment>
<dbReference type="InterPro" id="IPR001584">
    <property type="entry name" value="Integrase_cat-core"/>
</dbReference>
<dbReference type="Pfam" id="PF00665">
    <property type="entry name" value="rve"/>
    <property type="match status" value="1"/>
</dbReference>
<organism evidence="3 5">
    <name type="scientific">Didymodactylos carnosus</name>
    <dbReference type="NCBI Taxonomy" id="1234261"/>
    <lineage>
        <taxon>Eukaryota</taxon>
        <taxon>Metazoa</taxon>
        <taxon>Spiralia</taxon>
        <taxon>Gnathifera</taxon>
        <taxon>Rotifera</taxon>
        <taxon>Eurotatoria</taxon>
        <taxon>Bdelloidea</taxon>
        <taxon>Philodinida</taxon>
        <taxon>Philodinidae</taxon>
        <taxon>Didymodactylos</taxon>
    </lineage>
</organism>
<dbReference type="InterPro" id="IPR036397">
    <property type="entry name" value="RNaseH_sf"/>
</dbReference>
<dbReference type="InterPro" id="IPR050951">
    <property type="entry name" value="Retrovirus_Pol_polyprotein"/>
</dbReference>
<dbReference type="PROSITE" id="PS50994">
    <property type="entry name" value="INTEGRASE"/>
    <property type="match status" value="1"/>
</dbReference>
<feature type="compositionally biased region" description="Low complexity" evidence="1">
    <location>
        <begin position="325"/>
        <end position="347"/>
    </location>
</feature>
<reference evidence="3" key="1">
    <citation type="submission" date="2021-02" db="EMBL/GenBank/DDBJ databases">
        <authorList>
            <person name="Nowell W R."/>
        </authorList>
    </citation>
    <scope>NUCLEOTIDE SEQUENCE</scope>
</reference>
<keyword evidence="5" id="KW-1185">Reference proteome</keyword>
<dbReference type="Proteomes" id="UP000663829">
    <property type="component" value="Unassembled WGS sequence"/>
</dbReference>
<dbReference type="PANTHER" id="PTHR37984">
    <property type="entry name" value="PROTEIN CBG26694"/>
    <property type="match status" value="1"/>
</dbReference>
<evidence type="ECO:0000313" key="3">
    <source>
        <dbReference type="EMBL" id="CAF1235865.1"/>
    </source>
</evidence>
<gene>
    <name evidence="3" type="ORF">GPM918_LOCUS25409</name>
    <name evidence="4" type="ORF">SRO942_LOCUS25411</name>
</gene>
<evidence type="ECO:0000256" key="1">
    <source>
        <dbReference type="SAM" id="MobiDB-lite"/>
    </source>
</evidence>
<evidence type="ECO:0000313" key="5">
    <source>
        <dbReference type="Proteomes" id="UP000663829"/>
    </source>
</evidence>
<feature type="region of interest" description="Disordered" evidence="1">
    <location>
        <begin position="249"/>
        <end position="277"/>
    </location>
</feature>
<dbReference type="PANTHER" id="PTHR37984:SF5">
    <property type="entry name" value="PROTEIN NYNRIN-LIKE"/>
    <property type="match status" value="1"/>
</dbReference>
<dbReference type="EMBL" id="CAJOBC010009856">
    <property type="protein sequence ID" value="CAF3998136.1"/>
    <property type="molecule type" value="Genomic_DNA"/>
</dbReference>
<dbReference type="Proteomes" id="UP000681722">
    <property type="component" value="Unassembled WGS sequence"/>
</dbReference>
<feature type="region of interest" description="Disordered" evidence="1">
    <location>
        <begin position="319"/>
        <end position="354"/>
    </location>
</feature>
<dbReference type="GO" id="GO:0015074">
    <property type="term" value="P:DNA integration"/>
    <property type="evidence" value="ECO:0007669"/>
    <property type="project" value="InterPro"/>
</dbReference>
<accession>A0A814Z166</accession>
<proteinExistence type="predicted"/>
<dbReference type="InterPro" id="IPR012337">
    <property type="entry name" value="RNaseH-like_sf"/>
</dbReference>
<dbReference type="Gene3D" id="3.30.420.10">
    <property type="entry name" value="Ribonuclease H-like superfamily/Ribonuclease H"/>
    <property type="match status" value="1"/>
</dbReference>
<dbReference type="EMBL" id="CAJNOQ010009853">
    <property type="protein sequence ID" value="CAF1235865.1"/>
    <property type="molecule type" value="Genomic_DNA"/>
</dbReference>
<name>A0A814Z166_9BILA</name>
<protein>
    <recommendedName>
        <fullName evidence="2">Integrase catalytic domain-containing protein</fullName>
    </recommendedName>
</protein>
<dbReference type="SUPFAM" id="SSF53098">
    <property type="entry name" value="Ribonuclease H-like"/>
    <property type="match status" value="1"/>
</dbReference>
<feature type="domain" description="Integrase catalytic" evidence="2">
    <location>
        <begin position="45"/>
        <end position="213"/>
    </location>
</feature>
<evidence type="ECO:0000313" key="4">
    <source>
        <dbReference type="EMBL" id="CAF3998136.1"/>
    </source>
</evidence>
<feature type="non-terminal residue" evidence="3">
    <location>
        <position position="354"/>
    </location>
</feature>
<sequence>VGHLGRDKTWNEVKNHYSHIPLEAVCIFISLCDHCVSRKVFPKPVVGKPVVSLGFMTRMEMDLIDMRSSEFNGYKWIFHAKDHFSKYSWLHPVFTKETANVAQILKSIFFQFGPPKILLSDNGREFVAHLIYDLKRTWTDLIIINGHPRHLQSQGLVERGNAVVQQLLVMLAINTSIAKTTKMTQFEMVSGQQPRSDEDFWKLIQQQMKENNANNSAIPDIEKGIMLEENLPLDTATLFEEFDKTVAQSDNDNDNLLYNHNKSDNEGDNDNNNSVINYPVDDRIQNSHRNAIVDAEENMNNNDDPITWLNSIIDSSDKGRVSQYDADSSSFEPSASASSSAIRDLSACSPIRSS</sequence>
<evidence type="ECO:0000259" key="2">
    <source>
        <dbReference type="PROSITE" id="PS50994"/>
    </source>
</evidence>